<dbReference type="GeneID" id="101845096"/>
<dbReference type="InterPro" id="IPR000719">
    <property type="entry name" value="Prot_kinase_dom"/>
</dbReference>
<feature type="domain" description="Protein kinase" evidence="5">
    <location>
        <begin position="33"/>
        <end position="326"/>
    </location>
</feature>
<dbReference type="InterPro" id="IPR008271">
    <property type="entry name" value="Ser/Thr_kinase_AS"/>
</dbReference>
<evidence type="ECO:0000313" key="6">
    <source>
        <dbReference type="Proteomes" id="UP000694888"/>
    </source>
</evidence>
<dbReference type="PROSITE" id="PS00107">
    <property type="entry name" value="PROTEIN_KINASE_ATP"/>
    <property type="match status" value="1"/>
</dbReference>
<proteinExistence type="inferred from homology"/>
<keyword evidence="6" id="KW-1185">Reference proteome</keyword>
<accession>A0ABM0JPX1</accession>
<comment type="similarity">
    <text evidence="4">Belongs to the protein kinase superfamily.</text>
</comment>
<dbReference type="InterPro" id="IPR011009">
    <property type="entry name" value="Kinase-like_dom_sf"/>
</dbReference>
<gene>
    <name evidence="7" type="primary">LOC101845096</name>
</gene>
<dbReference type="PROSITE" id="PS00108">
    <property type="entry name" value="PROTEIN_KINASE_ST"/>
    <property type="match status" value="1"/>
</dbReference>
<evidence type="ECO:0000259" key="5">
    <source>
        <dbReference type="PROSITE" id="PS50011"/>
    </source>
</evidence>
<dbReference type="CDD" id="cd00180">
    <property type="entry name" value="PKc"/>
    <property type="match status" value="1"/>
</dbReference>
<dbReference type="PANTHER" id="PTHR44329">
    <property type="entry name" value="SERINE/THREONINE-PROTEIN KINASE TNNI3K-RELATED"/>
    <property type="match status" value="1"/>
</dbReference>
<dbReference type="InterPro" id="IPR051681">
    <property type="entry name" value="Ser/Thr_Kinases-Pseudokinases"/>
</dbReference>
<evidence type="ECO:0000256" key="3">
    <source>
        <dbReference type="PROSITE-ProRule" id="PRU10141"/>
    </source>
</evidence>
<keyword evidence="4" id="KW-0723">Serine/threonine-protein kinase</keyword>
<dbReference type="GO" id="GO:0016301">
    <property type="term" value="F:kinase activity"/>
    <property type="evidence" value="ECO:0007669"/>
    <property type="project" value="UniProtKB-KW"/>
</dbReference>
<dbReference type="SMART" id="SM00220">
    <property type="entry name" value="S_TKc"/>
    <property type="match status" value="1"/>
</dbReference>
<dbReference type="PROSITE" id="PS50011">
    <property type="entry name" value="PROTEIN_KINASE_DOM"/>
    <property type="match status" value="1"/>
</dbReference>
<protein>
    <submittedName>
        <fullName evidence="7">SNF-related serine/threonine-protein kinase</fullName>
    </submittedName>
</protein>
<evidence type="ECO:0000256" key="4">
    <source>
        <dbReference type="RuleBase" id="RU000304"/>
    </source>
</evidence>
<dbReference type="Proteomes" id="UP000694888">
    <property type="component" value="Unplaced"/>
</dbReference>
<dbReference type="InterPro" id="IPR017441">
    <property type="entry name" value="Protein_kinase_ATP_BS"/>
</dbReference>
<dbReference type="Gene3D" id="1.10.510.10">
    <property type="entry name" value="Transferase(Phosphotransferase) domain 1"/>
    <property type="match status" value="1"/>
</dbReference>
<reference evidence="7" key="1">
    <citation type="submission" date="2025-08" db="UniProtKB">
        <authorList>
            <consortium name="RefSeq"/>
        </authorList>
    </citation>
    <scope>IDENTIFICATION</scope>
</reference>
<dbReference type="SUPFAM" id="SSF56112">
    <property type="entry name" value="Protein kinase-like (PK-like)"/>
    <property type="match status" value="1"/>
</dbReference>
<keyword evidence="7" id="KW-0808">Transferase</keyword>
<name>A0ABM0JPX1_APLCA</name>
<evidence type="ECO:0000256" key="2">
    <source>
        <dbReference type="ARBA" id="ARBA00022840"/>
    </source>
</evidence>
<sequence length="334" mass="38107">MDKMNSTRAEIMKMPAPHISQITNEDLFSRSDVDVIKTLGKGGYSEVFLASWKGVPYKLVVKKYHIADVDKTPANRGIKRMHFDAEIKCLNNLEHTHIAKLFTALVTSSGNLGYVIMEHYPGGDLFHFSHRYMLNGDQMAKIFMGVSMALSYIHEKRIFHQDIKPQNILLDGYGRAVLTDFGLASKLKEGQNSVTSWHTTIGHYGPELCLGRRFCPFKLDMYSFGITLWKTVFKLSSTAFDPFTFTHTCTSLVPYFKDALLKLLHPVPCARWDSGQFENHFRSTPRSTQIFIMQPQDPTAHYILLAQKRNPNAVPVPQPLAVVPFYTFRFGYTR</sequence>
<evidence type="ECO:0000313" key="7">
    <source>
        <dbReference type="RefSeq" id="XP_005098774.1"/>
    </source>
</evidence>
<evidence type="ECO:0000256" key="1">
    <source>
        <dbReference type="ARBA" id="ARBA00022741"/>
    </source>
</evidence>
<dbReference type="Pfam" id="PF00069">
    <property type="entry name" value="Pkinase"/>
    <property type="match status" value="1"/>
</dbReference>
<keyword evidence="7" id="KW-0418">Kinase</keyword>
<organism evidence="6 7">
    <name type="scientific">Aplysia californica</name>
    <name type="common">California sea hare</name>
    <dbReference type="NCBI Taxonomy" id="6500"/>
    <lineage>
        <taxon>Eukaryota</taxon>
        <taxon>Metazoa</taxon>
        <taxon>Spiralia</taxon>
        <taxon>Lophotrochozoa</taxon>
        <taxon>Mollusca</taxon>
        <taxon>Gastropoda</taxon>
        <taxon>Heterobranchia</taxon>
        <taxon>Euthyneura</taxon>
        <taxon>Tectipleura</taxon>
        <taxon>Aplysiida</taxon>
        <taxon>Aplysioidea</taxon>
        <taxon>Aplysiidae</taxon>
        <taxon>Aplysia</taxon>
    </lineage>
</organism>
<keyword evidence="2 3" id="KW-0067">ATP-binding</keyword>
<feature type="binding site" evidence="3">
    <location>
        <position position="63"/>
    </location>
    <ligand>
        <name>ATP</name>
        <dbReference type="ChEBI" id="CHEBI:30616"/>
    </ligand>
</feature>
<dbReference type="RefSeq" id="XP_005098774.1">
    <property type="nucleotide sequence ID" value="XM_005098717.3"/>
</dbReference>
<keyword evidence="1 3" id="KW-0547">Nucleotide-binding</keyword>